<proteinExistence type="predicted"/>
<feature type="compositionally biased region" description="Polar residues" evidence="1">
    <location>
        <begin position="595"/>
        <end position="606"/>
    </location>
</feature>
<dbReference type="EMBL" id="JROU02001772">
    <property type="protein sequence ID" value="OEH75284.1"/>
    <property type="molecule type" value="Genomic_DNA"/>
</dbReference>
<feature type="region of interest" description="Disordered" evidence="1">
    <location>
        <begin position="139"/>
        <end position="174"/>
    </location>
</feature>
<gene>
    <name evidence="2" type="ORF">cyc_01950</name>
</gene>
<dbReference type="VEuPathDB" id="ToxoDB:cyc_01950"/>
<dbReference type="AlphaFoldDB" id="A0A1D3CVR0"/>
<sequence length="861" mass="95157">MDAATDDKLVLVATGTTLFGRIVSIGALPFPSATETNSRTRRGHGGVSKHISDRELRRLQLPGLLSRLLPPPPPVEDVDSASGGSGSSSILPVQQQALVVRGVASIVLQQWLLLSADVLLLLRRLLHPEKQLCRRIGEHSGHSPLLGREQRQQDARRKRVRTSEVGAQGMTDEKDADEAAEVMLARAVALQQQQRQGSEEESQQRLRRLGSVFASHLQAAESCVSGGRDSSLLLLQRGVPDLFSACWATVSTPLRSGGRRTEAISSSAAHQQQFGSHEKALAALSADSRAPGMSWRRWALGNPCGPAAAPSAAASSGAAAERSGAAAAETNIDNTLEETGHAEEESAGFGDMWDPLPEETQTDELFQQKDVLRNVELLLQPADALDENLWCNHKAHRRKSGKVVQLDPVICRTERRTSLLIDPFGLEGLPRHLQAAKQFSNAKANMAELYALHPVACLYRRLQQQLLRSTEKFGESVRIGVPAGRAAEAPAKKHSNDAFQRPSSSPSYLSGPAYLASAAASHADFRKEARESTEEDRVWQRRSWGGDFTLYTEAELHQHQQREQQDGTRNVQKNTDIMNSSEYVEVLRGIFDSSSMQQRATQTHLTQIPRESDSASSRRGSSRRTSGLSYPSSEPSLEGIPFEDFPHFGWFPSELSENQQQHEYLEAHGADTASRRLRELLQQYASRHLEGLHHSTFDTMPQAQKPQRQESTVPLSKLLPRGRVDTRTACCTFSHLLLLHRHGSIKLEQQPQVLNTPLNNPYPEVYVHISRPWCTSDDSTAEANQRDSTPQQEQQTHDDLQQHQEPRGLGTQSDAKTVTTVSNSEDTTPHQHEKQVPMCRSATSATLCRRADRHLTPHRAA</sequence>
<evidence type="ECO:0000256" key="1">
    <source>
        <dbReference type="SAM" id="MobiDB-lite"/>
    </source>
</evidence>
<comment type="caution">
    <text evidence="2">The sequence shown here is derived from an EMBL/GenBank/DDBJ whole genome shotgun (WGS) entry which is preliminary data.</text>
</comment>
<feature type="compositionally biased region" description="Basic and acidic residues" evidence="1">
    <location>
        <begin position="795"/>
        <end position="806"/>
    </location>
</feature>
<organism evidence="2 3">
    <name type="scientific">Cyclospora cayetanensis</name>
    <dbReference type="NCBI Taxonomy" id="88456"/>
    <lineage>
        <taxon>Eukaryota</taxon>
        <taxon>Sar</taxon>
        <taxon>Alveolata</taxon>
        <taxon>Apicomplexa</taxon>
        <taxon>Conoidasida</taxon>
        <taxon>Coccidia</taxon>
        <taxon>Eucoccidiorida</taxon>
        <taxon>Eimeriorina</taxon>
        <taxon>Eimeriidae</taxon>
        <taxon>Cyclospora</taxon>
    </lineage>
</organism>
<reference evidence="2 3" key="1">
    <citation type="journal article" date="2016" name="BMC Genomics">
        <title>Comparative genomics reveals Cyclospora cayetanensis possesses coccidia-like metabolism and invasion components but unique surface antigens.</title>
        <authorList>
            <person name="Liu S."/>
            <person name="Wang L."/>
            <person name="Zheng H."/>
            <person name="Xu Z."/>
            <person name="Roellig D.M."/>
            <person name="Li N."/>
            <person name="Frace M.A."/>
            <person name="Tang K."/>
            <person name="Arrowood M.J."/>
            <person name="Moss D.M."/>
            <person name="Zhang L."/>
            <person name="Feng Y."/>
            <person name="Xiao L."/>
        </authorList>
    </citation>
    <scope>NUCLEOTIDE SEQUENCE [LARGE SCALE GENOMIC DNA]</scope>
    <source>
        <strain evidence="2 3">CHN_HEN01</strain>
    </source>
</reference>
<dbReference type="Proteomes" id="UP000095192">
    <property type="component" value="Unassembled WGS sequence"/>
</dbReference>
<feature type="region of interest" description="Disordered" evidence="1">
    <location>
        <begin position="595"/>
        <end position="637"/>
    </location>
</feature>
<feature type="region of interest" description="Disordered" evidence="1">
    <location>
        <begin position="65"/>
        <end position="87"/>
    </location>
</feature>
<dbReference type="InParanoid" id="A0A1D3CVR0"/>
<feature type="compositionally biased region" description="Low complexity" evidence="1">
    <location>
        <begin position="614"/>
        <end position="629"/>
    </location>
</feature>
<dbReference type="VEuPathDB" id="ToxoDB:LOC34618870"/>
<feature type="region of interest" description="Disordered" evidence="1">
    <location>
        <begin position="777"/>
        <end position="861"/>
    </location>
</feature>
<feature type="region of interest" description="Disordered" evidence="1">
    <location>
        <begin position="485"/>
        <end position="506"/>
    </location>
</feature>
<feature type="compositionally biased region" description="Polar residues" evidence="1">
    <location>
        <begin position="497"/>
        <end position="506"/>
    </location>
</feature>
<feature type="compositionally biased region" description="Polar residues" evidence="1">
    <location>
        <begin position="810"/>
        <end position="826"/>
    </location>
</feature>
<evidence type="ECO:0000313" key="2">
    <source>
        <dbReference type="EMBL" id="OEH75284.1"/>
    </source>
</evidence>
<feature type="compositionally biased region" description="Polar residues" evidence="1">
    <location>
        <begin position="777"/>
        <end position="790"/>
    </location>
</feature>
<accession>A0A1D3CVR0</accession>
<keyword evidence="3" id="KW-1185">Reference proteome</keyword>
<evidence type="ECO:0000313" key="3">
    <source>
        <dbReference type="Proteomes" id="UP000095192"/>
    </source>
</evidence>
<protein>
    <submittedName>
        <fullName evidence="2">Uncharacterized protein</fullName>
    </submittedName>
</protein>
<name>A0A1D3CVR0_9EIME</name>